<gene>
    <name evidence="1" type="ORF">CPELLU_LOCUS7198</name>
</gene>
<sequence>MIMGRGCQGNDCWENDRDPLERHQEEQKNDLFVQVIDISVLG</sequence>
<proteinExistence type="predicted"/>
<organism evidence="1 2">
    <name type="scientific">Cetraspora pellucida</name>
    <dbReference type="NCBI Taxonomy" id="1433469"/>
    <lineage>
        <taxon>Eukaryota</taxon>
        <taxon>Fungi</taxon>
        <taxon>Fungi incertae sedis</taxon>
        <taxon>Mucoromycota</taxon>
        <taxon>Glomeromycotina</taxon>
        <taxon>Glomeromycetes</taxon>
        <taxon>Diversisporales</taxon>
        <taxon>Gigasporaceae</taxon>
        <taxon>Cetraspora</taxon>
    </lineage>
</organism>
<reference evidence="1" key="1">
    <citation type="submission" date="2021-06" db="EMBL/GenBank/DDBJ databases">
        <authorList>
            <person name="Kallberg Y."/>
            <person name="Tangrot J."/>
            <person name="Rosling A."/>
        </authorList>
    </citation>
    <scope>NUCLEOTIDE SEQUENCE</scope>
    <source>
        <strain evidence="1">FL966</strain>
    </source>
</reference>
<name>A0A9N9GIZ9_9GLOM</name>
<dbReference type="AlphaFoldDB" id="A0A9N9GIZ9"/>
<dbReference type="EMBL" id="CAJVQA010004750">
    <property type="protein sequence ID" value="CAG8605530.1"/>
    <property type="molecule type" value="Genomic_DNA"/>
</dbReference>
<protein>
    <submittedName>
        <fullName evidence="1">15492_t:CDS:1</fullName>
    </submittedName>
</protein>
<evidence type="ECO:0000313" key="2">
    <source>
        <dbReference type="Proteomes" id="UP000789759"/>
    </source>
</evidence>
<accession>A0A9N9GIZ9</accession>
<comment type="caution">
    <text evidence="1">The sequence shown here is derived from an EMBL/GenBank/DDBJ whole genome shotgun (WGS) entry which is preliminary data.</text>
</comment>
<evidence type="ECO:0000313" key="1">
    <source>
        <dbReference type="EMBL" id="CAG8605530.1"/>
    </source>
</evidence>
<keyword evidence="2" id="KW-1185">Reference proteome</keyword>
<dbReference type="Proteomes" id="UP000789759">
    <property type="component" value="Unassembled WGS sequence"/>
</dbReference>